<keyword evidence="3" id="KW-1185">Reference proteome</keyword>
<dbReference type="EMBL" id="JBANBB010000001">
    <property type="protein sequence ID" value="MEK0306795.1"/>
    <property type="molecule type" value="Genomic_DNA"/>
</dbReference>
<dbReference type="Pfam" id="PF20486">
    <property type="entry name" value="DUF6725"/>
    <property type="match status" value="1"/>
</dbReference>
<comment type="caution">
    <text evidence="2">The sequence shown here is derived from an EMBL/GenBank/DDBJ whole genome shotgun (WGS) entry which is preliminary data.</text>
</comment>
<organism evidence="2 3">
    <name type="scientific">Bifidobacterium favimelis</name>
    <dbReference type="NCBI Taxonomy" id="3122979"/>
    <lineage>
        <taxon>Bacteria</taxon>
        <taxon>Bacillati</taxon>
        <taxon>Actinomycetota</taxon>
        <taxon>Actinomycetes</taxon>
        <taxon>Bifidobacteriales</taxon>
        <taxon>Bifidobacteriaceae</taxon>
        <taxon>Bifidobacterium</taxon>
    </lineage>
</organism>
<name>A0ABU8ZNG7_9BIFI</name>
<evidence type="ECO:0000313" key="2">
    <source>
        <dbReference type="EMBL" id="MEK0306795.1"/>
    </source>
</evidence>
<feature type="region of interest" description="Disordered" evidence="1">
    <location>
        <begin position="75"/>
        <end position="97"/>
    </location>
</feature>
<accession>A0ABU8ZNG7</accession>
<evidence type="ECO:0000256" key="1">
    <source>
        <dbReference type="SAM" id="MobiDB-lite"/>
    </source>
</evidence>
<dbReference type="InterPro" id="IPR046571">
    <property type="entry name" value="DUF6725"/>
</dbReference>
<dbReference type="RefSeq" id="WP_340469351.1">
    <property type="nucleotide sequence ID" value="NZ_JBANBB010000001.1"/>
</dbReference>
<sequence length="97" mass="10695">MPLPQSIPPGSRLVVRTAEGVDGDDGRMKFRDYIGHLVSWDGRTMVLNRDASANGSRPAQVVELPAERIVRIKPIPERSYPLGRHDGSRPAGNRARP</sequence>
<evidence type="ECO:0000313" key="3">
    <source>
        <dbReference type="Proteomes" id="UP001373159"/>
    </source>
</evidence>
<proteinExistence type="predicted"/>
<dbReference type="Proteomes" id="UP001373159">
    <property type="component" value="Unassembled WGS sequence"/>
</dbReference>
<gene>
    <name evidence="2" type="ORF">V8P97_04880</name>
</gene>
<protein>
    <submittedName>
        <fullName evidence="2">DUF6725 family protein</fullName>
    </submittedName>
</protein>
<reference evidence="2 3" key="1">
    <citation type="submission" date="2024-02" db="EMBL/GenBank/DDBJ databases">
        <title>Bifidobacterium honeyensis sp. nov., isolated from the comb honey.</title>
        <authorList>
            <person name="Liu W."/>
            <person name="Li Y."/>
        </authorList>
    </citation>
    <scope>NUCLEOTIDE SEQUENCE [LARGE SCALE GENOMIC DNA]</scope>
    <source>
        <strain evidence="2 3">IMAU50988</strain>
    </source>
</reference>